<evidence type="ECO:0000256" key="10">
    <source>
        <dbReference type="ARBA" id="ARBA00023237"/>
    </source>
</evidence>
<dbReference type="GO" id="GO:0006811">
    <property type="term" value="P:monoatomic ion transport"/>
    <property type="evidence" value="ECO:0007669"/>
    <property type="project" value="UniProtKB-KW"/>
</dbReference>
<keyword evidence="10" id="KW-0998">Cell outer membrane</keyword>
<sequence length="364" mass="38324">MARLAIARVAMGVAVLLAQAAPDAVGQTTNLVIYGKINVNLEQVRLTRPVQSLTRLSSNSSSLGFRANEDLGSGWGAFMQVEGAIGMDTGAGDINGKDTFVGLLHRDLGSIAFGRESTVIKKMNAYTDRFEGSGIADDSGIALLQGEGNPLGFNRRSGNEVRYESPELGGFLLTLARAAETEEGPGRSSIRAAWLQYRSGPWKAAVAYEGHHGLRIGFNDSILRLAGNYAASWGDVSLGWNRLAYGVAGGDLRRHYVTCTGAYKVAGGSIAWRYGKAGDIGGSAPAGTVLASVAGNLSKGAGTGATHITVGYNHVLSPRSYLYVYETRVRNDARANFNFGTNAYGSANPGATVRGSALGIVHRF</sequence>
<dbReference type="PANTHER" id="PTHR34501:SF9">
    <property type="entry name" value="MAJOR OUTER MEMBRANE PROTEIN P.IA"/>
    <property type="match status" value="1"/>
</dbReference>
<dbReference type="InterPro" id="IPR023614">
    <property type="entry name" value="Porin_dom_sf"/>
</dbReference>
<protein>
    <submittedName>
        <fullName evidence="13">Porin</fullName>
    </submittedName>
</protein>
<evidence type="ECO:0000256" key="11">
    <source>
        <dbReference type="SAM" id="SignalP"/>
    </source>
</evidence>
<dbReference type="RefSeq" id="WP_154378329.1">
    <property type="nucleotide sequence ID" value="NZ_WKJJ01000015.1"/>
</dbReference>
<dbReference type="GO" id="GO:0015288">
    <property type="term" value="F:porin activity"/>
    <property type="evidence" value="ECO:0007669"/>
    <property type="project" value="UniProtKB-KW"/>
</dbReference>
<keyword evidence="8" id="KW-0626">Porin</keyword>
<dbReference type="SUPFAM" id="SSF56935">
    <property type="entry name" value="Porins"/>
    <property type="match status" value="1"/>
</dbReference>
<keyword evidence="7" id="KW-0406">Ion transport</keyword>
<dbReference type="Proteomes" id="UP000446768">
    <property type="component" value="Unassembled WGS sequence"/>
</dbReference>
<comment type="caution">
    <text evidence="13">The sequence shown here is derived from an EMBL/GenBank/DDBJ whole genome shotgun (WGS) entry which is preliminary data.</text>
</comment>
<keyword evidence="5" id="KW-0812">Transmembrane</keyword>
<dbReference type="EMBL" id="WKJJ01000015">
    <property type="protein sequence ID" value="MRV74608.1"/>
    <property type="molecule type" value="Genomic_DNA"/>
</dbReference>
<evidence type="ECO:0000256" key="3">
    <source>
        <dbReference type="ARBA" id="ARBA00022448"/>
    </source>
</evidence>
<dbReference type="InterPro" id="IPR033900">
    <property type="entry name" value="Gram_neg_porin_domain"/>
</dbReference>
<feature type="chain" id="PRO_5031331951" evidence="11">
    <location>
        <begin position="21"/>
        <end position="364"/>
    </location>
</feature>
<keyword evidence="4" id="KW-1134">Transmembrane beta strand</keyword>
<evidence type="ECO:0000256" key="9">
    <source>
        <dbReference type="ARBA" id="ARBA00023136"/>
    </source>
</evidence>
<organism evidence="13 14">
    <name type="scientific">Pseudoduganella rivuli</name>
    <dbReference type="NCBI Taxonomy" id="2666085"/>
    <lineage>
        <taxon>Bacteria</taxon>
        <taxon>Pseudomonadati</taxon>
        <taxon>Pseudomonadota</taxon>
        <taxon>Betaproteobacteria</taxon>
        <taxon>Burkholderiales</taxon>
        <taxon>Oxalobacteraceae</taxon>
        <taxon>Telluria group</taxon>
        <taxon>Pseudoduganella</taxon>
    </lineage>
</organism>
<evidence type="ECO:0000259" key="12">
    <source>
        <dbReference type="Pfam" id="PF13609"/>
    </source>
</evidence>
<reference evidence="13 14" key="1">
    <citation type="submission" date="2019-11" db="EMBL/GenBank/DDBJ databases">
        <title>Novel species isolated from a subtropical stream in China.</title>
        <authorList>
            <person name="Lu H."/>
        </authorList>
    </citation>
    <scope>NUCLEOTIDE SEQUENCE [LARGE SCALE GENOMIC DNA]</scope>
    <source>
        <strain evidence="13 14">FT92W</strain>
    </source>
</reference>
<proteinExistence type="predicted"/>
<evidence type="ECO:0000256" key="4">
    <source>
        <dbReference type="ARBA" id="ARBA00022452"/>
    </source>
</evidence>
<evidence type="ECO:0000256" key="2">
    <source>
        <dbReference type="ARBA" id="ARBA00011233"/>
    </source>
</evidence>
<dbReference type="PANTHER" id="PTHR34501">
    <property type="entry name" value="PROTEIN YDDL-RELATED"/>
    <property type="match status" value="1"/>
</dbReference>
<feature type="signal peptide" evidence="11">
    <location>
        <begin position="1"/>
        <end position="20"/>
    </location>
</feature>
<dbReference type="GO" id="GO:0009279">
    <property type="term" value="C:cell outer membrane"/>
    <property type="evidence" value="ECO:0007669"/>
    <property type="project" value="UniProtKB-SubCell"/>
</dbReference>
<keyword evidence="6 11" id="KW-0732">Signal</keyword>
<evidence type="ECO:0000256" key="7">
    <source>
        <dbReference type="ARBA" id="ARBA00023065"/>
    </source>
</evidence>
<keyword evidence="14" id="KW-1185">Reference proteome</keyword>
<evidence type="ECO:0000256" key="8">
    <source>
        <dbReference type="ARBA" id="ARBA00023114"/>
    </source>
</evidence>
<comment type="subcellular location">
    <subcellularLocation>
        <location evidence="1">Cell outer membrane</location>
        <topology evidence="1">Multi-pass membrane protein</topology>
    </subcellularLocation>
</comment>
<keyword evidence="3" id="KW-0813">Transport</keyword>
<name>A0A7X2IRE3_9BURK</name>
<feature type="domain" description="Porin" evidence="12">
    <location>
        <begin position="14"/>
        <end position="333"/>
    </location>
</feature>
<dbReference type="Gene3D" id="2.40.160.10">
    <property type="entry name" value="Porin"/>
    <property type="match status" value="1"/>
</dbReference>
<dbReference type="GO" id="GO:0046930">
    <property type="term" value="C:pore complex"/>
    <property type="evidence" value="ECO:0007669"/>
    <property type="project" value="UniProtKB-KW"/>
</dbReference>
<dbReference type="CDD" id="cd00342">
    <property type="entry name" value="gram_neg_porins"/>
    <property type="match status" value="1"/>
</dbReference>
<evidence type="ECO:0000256" key="5">
    <source>
        <dbReference type="ARBA" id="ARBA00022692"/>
    </source>
</evidence>
<evidence type="ECO:0000256" key="6">
    <source>
        <dbReference type="ARBA" id="ARBA00022729"/>
    </source>
</evidence>
<dbReference type="AlphaFoldDB" id="A0A7X2IRE3"/>
<evidence type="ECO:0000256" key="1">
    <source>
        <dbReference type="ARBA" id="ARBA00004571"/>
    </source>
</evidence>
<evidence type="ECO:0000313" key="14">
    <source>
        <dbReference type="Proteomes" id="UP000446768"/>
    </source>
</evidence>
<dbReference type="InterPro" id="IPR050298">
    <property type="entry name" value="Gram-neg_bact_OMP"/>
</dbReference>
<comment type="subunit">
    <text evidence="2">Homotrimer.</text>
</comment>
<accession>A0A7X2IRE3</accession>
<keyword evidence="9" id="KW-0472">Membrane</keyword>
<gene>
    <name evidence="13" type="ORF">GJ700_23135</name>
</gene>
<dbReference type="Pfam" id="PF13609">
    <property type="entry name" value="Porin_4"/>
    <property type="match status" value="1"/>
</dbReference>
<evidence type="ECO:0000313" key="13">
    <source>
        <dbReference type="EMBL" id="MRV74608.1"/>
    </source>
</evidence>